<evidence type="ECO:0000313" key="3">
    <source>
        <dbReference type="Proteomes" id="UP001610563"/>
    </source>
</evidence>
<proteinExistence type="predicted"/>
<accession>A0ABR4GF01</accession>
<comment type="caution">
    <text evidence="2">The sequence shown here is derived from an EMBL/GenBank/DDBJ whole genome shotgun (WGS) entry which is preliminary data.</text>
</comment>
<name>A0ABR4GF01_9EURO</name>
<gene>
    <name evidence="2" type="ORF">BJX66DRAFT_114629</name>
</gene>
<reference evidence="2 3" key="1">
    <citation type="submission" date="2024-07" db="EMBL/GenBank/DDBJ databases">
        <title>Section-level genome sequencing and comparative genomics of Aspergillus sections Usti and Cavernicolus.</title>
        <authorList>
            <consortium name="Lawrence Berkeley National Laboratory"/>
            <person name="Nybo J.L."/>
            <person name="Vesth T.C."/>
            <person name="Theobald S."/>
            <person name="Frisvad J.C."/>
            <person name="Larsen T.O."/>
            <person name="Kjaerboelling I."/>
            <person name="Rothschild-Mancinelli K."/>
            <person name="Lyhne E.K."/>
            <person name="Kogle M.E."/>
            <person name="Barry K."/>
            <person name="Clum A."/>
            <person name="Na H."/>
            <person name="Ledsgaard L."/>
            <person name="Lin J."/>
            <person name="Lipzen A."/>
            <person name="Kuo A."/>
            <person name="Riley R."/>
            <person name="Mondo S."/>
            <person name="Labutti K."/>
            <person name="Haridas S."/>
            <person name="Pangalinan J."/>
            <person name="Salamov A.A."/>
            <person name="Simmons B.A."/>
            <person name="Magnuson J.K."/>
            <person name="Chen J."/>
            <person name="Drula E."/>
            <person name="Henrissat B."/>
            <person name="Wiebenga A."/>
            <person name="Lubbers R.J."/>
            <person name="Gomes A.C."/>
            <person name="Makela M.R."/>
            <person name="Stajich J."/>
            <person name="Grigoriev I.V."/>
            <person name="Mortensen U.H."/>
            <person name="De Vries R.P."/>
            <person name="Baker S.E."/>
            <person name="Andersen M.R."/>
        </authorList>
    </citation>
    <scope>NUCLEOTIDE SEQUENCE [LARGE SCALE GENOMIC DNA]</scope>
    <source>
        <strain evidence="2 3">CBS 209.92</strain>
    </source>
</reference>
<evidence type="ECO:0000313" key="2">
    <source>
        <dbReference type="EMBL" id="KAL2797204.1"/>
    </source>
</evidence>
<dbReference type="EMBL" id="JBFTWV010000021">
    <property type="protein sequence ID" value="KAL2797204.1"/>
    <property type="molecule type" value="Genomic_DNA"/>
</dbReference>
<feature type="transmembrane region" description="Helical" evidence="1">
    <location>
        <begin position="21"/>
        <end position="40"/>
    </location>
</feature>
<keyword evidence="1" id="KW-0812">Transmembrane</keyword>
<evidence type="ECO:0000256" key="1">
    <source>
        <dbReference type="SAM" id="Phobius"/>
    </source>
</evidence>
<sequence>MALQCRCLTGSMIYRVDESRVLLATTTLCLCMFVSFLRFLRCSFQSMQMIINGIERELRKKRNITSNESRE</sequence>
<keyword evidence="1" id="KW-0472">Membrane</keyword>
<keyword evidence="3" id="KW-1185">Reference proteome</keyword>
<organism evidence="2 3">
    <name type="scientific">Aspergillus keveii</name>
    <dbReference type="NCBI Taxonomy" id="714993"/>
    <lineage>
        <taxon>Eukaryota</taxon>
        <taxon>Fungi</taxon>
        <taxon>Dikarya</taxon>
        <taxon>Ascomycota</taxon>
        <taxon>Pezizomycotina</taxon>
        <taxon>Eurotiomycetes</taxon>
        <taxon>Eurotiomycetidae</taxon>
        <taxon>Eurotiales</taxon>
        <taxon>Aspergillaceae</taxon>
        <taxon>Aspergillus</taxon>
        <taxon>Aspergillus subgen. Nidulantes</taxon>
    </lineage>
</organism>
<protein>
    <submittedName>
        <fullName evidence="2">Uncharacterized protein</fullName>
    </submittedName>
</protein>
<keyword evidence="1" id="KW-1133">Transmembrane helix</keyword>
<dbReference type="Proteomes" id="UP001610563">
    <property type="component" value="Unassembled WGS sequence"/>
</dbReference>